<dbReference type="PANTHER" id="PTHR34202:SF1">
    <property type="entry name" value="UPF0548 PROTEIN"/>
    <property type="match status" value="1"/>
</dbReference>
<dbReference type="Pfam" id="PF09348">
    <property type="entry name" value="DUF1990"/>
    <property type="match status" value="1"/>
</dbReference>
<keyword evidence="3" id="KW-1185">Reference proteome</keyword>
<dbReference type="InterPro" id="IPR014457">
    <property type="entry name" value="UCP010260"/>
</dbReference>
<name>A0A2C8ZMA6_9MICO</name>
<dbReference type="PIRSF" id="PIRSF010260">
    <property type="entry name" value="UCP010260"/>
    <property type="match status" value="1"/>
</dbReference>
<protein>
    <submittedName>
        <fullName evidence="2">Uncharacterized protein, UPF0548 family</fullName>
    </submittedName>
</protein>
<dbReference type="Proteomes" id="UP000219440">
    <property type="component" value="Unassembled WGS sequence"/>
</dbReference>
<reference evidence="2 3" key="1">
    <citation type="submission" date="2017-09" db="EMBL/GenBank/DDBJ databases">
        <authorList>
            <person name="Ehlers B."/>
            <person name="Leendertz F.H."/>
        </authorList>
    </citation>
    <scope>NUCLEOTIDE SEQUENCE [LARGE SCALE GENOMIC DNA]</scope>
    <source>
        <strain evidence="2 3">CGMCC 1.05381</strain>
    </source>
</reference>
<dbReference type="AlphaFoldDB" id="A0A2C8ZMA6"/>
<gene>
    <name evidence="2" type="ORF">SAMN06296378_1678</name>
</gene>
<dbReference type="PANTHER" id="PTHR34202">
    <property type="entry name" value="UPF0548 PROTEIN"/>
    <property type="match status" value="1"/>
</dbReference>
<sequence length="175" mass="18986">MTAPEELELTYDAVGATADPFAASSPPEGYRGIEKTARIGAGSAHFAAAADAVLAWGVQRNSGFGIRGSQSVIEGSTVTLLIPFGPFRVPAAARVVYVLREPRRVGFAYGTLPGHPENGEEAFLVEHRDDDSVWIDIRAFSRPANRLWSLVSPVLRLTQEFYTRRYLRALAGPQG</sequence>
<dbReference type="RefSeq" id="WP_097060771.1">
    <property type="nucleotide sequence ID" value="NZ_BMLC01000001.1"/>
</dbReference>
<accession>A0A2C8ZMA6</accession>
<evidence type="ECO:0000313" key="3">
    <source>
        <dbReference type="Proteomes" id="UP000219440"/>
    </source>
</evidence>
<evidence type="ECO:0000259" key="1">
    <source>
        <dbReference type="Pfam" id="PF09348"/>
    </source>
</evidence>
<feature type="domain" description="DUF1990" evidence="1">
    <location>
        <begin position="10"/>
        <end position="169"/>
    </location>
</feature>
<dbReference type="OrthoDB" id="120660at2"/>
<proteinExistence type="predicted"/>
<dbReference type="InterPro" id="IPR018960">
    <property type="entry name" value="DUF1990"/>
</dbReference>
<dbReference type="EMBL" id="OCST01000003">
    <property type="protein sequence ID" value="SOE66119.1"/>
    <property type="molecule type" value="Genomic_DNA"/>
</dbReference>
<evidence type="ECO:0000313" key="2">
    <source>
        <dbReference type="EMBL" id="SOE66119.1"/>
    </source>
</evidence>
<organism evidence="2 3">
    <name type="scientific">Salinibacterium xinjiangense</name>
    <dbReference type="NCBI Taxonomy" id="386302"/>
    <lineage>
        <taxon>Bacteria</taxon>
        <taxon>Bacillati</taxon>
        <taxon>Actinomycetota</taxon>
        <taxon>Actinomycetes</taxon>
        <taxon>Micrococcales</taxon>
        <taxon>Microbacteriaceae</taxon>
        <taxon>Salinibacterium</taxon>
    </lineage>
</organism>